<accession>A0A938X570</accession>
<dbReference type="EMBL" id="JACJLV010000058">
    <property type="protein sequence ID" value="MBM6827759.1"/>
    <property type="molecule type" value="Genomic_DNA"/>
</dbReference>
<dbReference type="InterPro" id="IPR001650">
    <property type="entry name" value="Helicase_C-like"/>
</dbReference>
<name>A0A938X570_9CLOT</name>
<dbReference type="CDD" id="cd09178">
    <property type="entry name" value="PLDc_N_Snf2_like"/>
    <property type="match status" value="1"/>
</dbReference>
<dbReference type="InterPro" id="IPR049730">
    <property type="entry name" value="SNF2/RAD54-like_C"/>
</dbReference>
<dbReference type="PROSITE" id="PS51194">
    <property type="entry name" value="HELICASE_CTER"/>
    <property type="match status" value="1"/>
</dbReference>
<dbReference type="Pfam" id="PF13091">
    <property type="entry name" value="PLDc_2"/>
    <property type="match status" value="1"/>
</dbReference>
<dbReference type="GO" id="GO:0005524">
    <property type="term" value="F:ATP binding"/>
    <property type="evidence" value="ECO:0007669"/>
    <property type="project" value="InterPro"/>
</dbReference>
<dbReference type="SMART" id="SM00490">
    <property type="entry name" value="HELICc"/>
    <property type="match status" value="1"/>
</dbReference>
<keyword evidence="4" id="KW-0347">Helicase</keyword>
<dbReference type="InterPro" id="IPR025202">
    <property type="entry name" value="PLD-like_dom"/>
</dbReference>
<organism evidence="4 5">
    <name type="scientific">Mordavella massiliensis</name>
    <dbReference type="NCBI Taxonomy" id="1871024"/>
    <lineage>
        <taxon>Bacteria</taxon>
        <taxon>Bacillati</taxon>
        <taxon>Bacillota</taxon>
        <taxon>Clostridia</taxon>
        <taxon>Eubacteriales</taxon>
        <taxon>Clostridiaceae</taxon>
        <taxon>Mordavella</taxon>
    </lineage>
</organism>
<dbReference type="GO" id="GO:0004386">
    <property type="term" value="F:helicase activity"/>
    <property type="evidence" value="ECO:0007669"/>
    <property type="project" value="UniProtKB-KW"/>
</dbReference>
<proteinExistence type="predicted"/>
<dbReference type="GO" id="GO:0016787">
    <property type="term" value="F:hydrolase activity"/>
    <property type="evidence" value="ECO:0007669"/>
    <property type="project" value="UniProtKB-KW"/>
</dbReference>
<dbReference type="InterPro" id="IPR027417">
    <property type="entry name" value="P-loop_NTPase"/>
</dbReference>
<evidence type="ECO:0000313" key="4">
    <source>
        <dbReference type="EMBL" id="MBM6827759.1"/>
    </source>
</evidence>
<dbReference type="InterPro" id="IPR002464">
    <property type="entry name" value="DNA/RNA_helicase_DEAH_CS"/>
</dbReference>
<keyword evidence="4" id="KW-0547">Nucleotide-binding</keyword>
<sequence length="1056" mass="123181">MMQNDLKFFTNEPERDLYSRFAAILKSNTQFFDVLVGYFRTSGFFKMYQSLEAVEKIRILVGLNVDQFTVKILDRTRDEIKYTKVSMQEGKEIIANEVEHEFETGSTTEEVEKGVRVFIDWLKSGKLEMRMYTEAPLHAKVYIMRKDPEKVFDQFGSVITGSSNFSEAGLMNHLEFNVELKDSADVQFALDRFEKLWEKGEDIRDTYIETVEQRTWMKSDITPYELYLKTLYEFFKEEINSDKENFETLLPPGYMSLLYQRDAVILAKKKLDAYNGVFISDVVGLGKTYICAMLANTFPRSAYKLIVCPPVLVDYWNSVLQEFDVARYDVVSLGKMEHIIAKGIDKYSYVFVDEAHRFRNSDTESFTQLHQICRGKKVILISATPINNYTSDIENQIYLFQSKQNGTINGIKNIEGFFRALNSKANQFPKGSAEYLKQLRENSELIRDKLLREVMIRRTRKEIQEYYGEDLKKQGLTFPKVGSPEKIIYEFDEETDQAFSETIAVIKDFKYSRYTPLLYLKDKKKYAQMLAAQRNMGGFMKGILVKRLESSFYAFKMSLNRFIESYEKFIGMLRSGKVYISKSVNVYDLLDSGDTEKLIYHIEQNDVMEFKTNEFEARFIRDLESDLSQLKYLQDLWHLIEVDPKLDEFKRNLRTHKAMLGKKMILFTESKETATYLESNLKEIYGERVVAFSGQSSAILKSEIEDSFNPKNREKGKDKYDLLITTDVLAEGINLHRANVLVNYDLPWNPTRIMQRVGRINRVGTEYDRIYVFNFFPTRQSNSQVPMKDRILEKLQQFHDTLGEDYKYLSDEEDVSPKKLFSDLNKDLDDDEESSNPELKYLTMIRQIRDDNPQLFSKIKRFPKKAKAGKTSQIIDHNATISFIRQGALKTFFYSDDEKAQQMTFMEAITYIEASPVEKGVSVSQDYYRHFESNDKAFDDMLSVEGTVTTEKVMVTGNDAKVIKLLKAIKADPRLTDDQEEKLNVLITRWEAGEIPAKVSKDVVKRSKVVTDVLEFYFEIIKLVPDTYFEEQKKQINQQNEDKQVILSCYMKAGKR</sequence>
<reference evidence="4" key="1">
    <citation type="submission" date="2020-08" db="EMBL/GenBank/DDBJ databases">
        <authorList>
            <person name="Cejkova D."/>
            <person name="Kubasova T."/>
            <person name="Jahodarova E."/>
            <person name="Rychlik I."/>
        </authorList>
    </citation>
    <scope>NUCLEOTIDE SEQUENCE</scope>
    <source>
        <strain evidence="4">An420c</strain>
    </source>
</reference>
<dbReference type="Gene3D" id="3.40.50.300">
    <property type="entry name" value="P-loop containing nucleotide triphosphate hydrolases"/>
    <property type="match status" value="2"/>
</dbReference>
<dbReference type="PROSITE" id="PS00690">
    <property type="entry name" value="DEAH_ATP_HELICASE"/>
    <property type="match status" value="1"/>
</dbReference>
<feature type="domain" description="Helicase C-terminal" evidence="3">
    <location>
        <begin position="645"/>
        <end position="810"/>
    </location>
</feature>
<dbReference type="PANTHER" id="PTHR45766:SF6">
    <property type="entry name" value="SWI_SNF-RELATED MATRIX-ASSOCIATED ACTIN-DEPENDENT REGULATOR OF CHROMATIN SUBFAMILY A-LIKE PROTEIN 1"/>
    <property type="match status" value="1"/>
</dbReference>
<reference evidence="4" key="2">
    <citation type="journal article" date="2021" name="Sci. Rep.">
        <title>The distribution of antibiotic resistance genes in chicken gut microbiota commensals.</title>
        <authorList>
            <person name="Juricova H."/>
            <person name="Matiasovicova J."/>
            <person name="Kubasova T."/>
            <person name="Cejkova D."/>
            <person name="Rychlik I."/>
        </authorList>
    </citation>
    <scope>NUCLEOTIDE SEQUENCE</scope>
    <source>
        <strain evidence="4">An420c</strain>
    </source>
</reference>
<gene>
    <name evidence="4" type="ORF">H6A13_11760</name>
</gene>
<feature type="domain" description="Helicase ATP-binding" evidence="2">
    <location>
        <begin position="345"/>
        <end position="403"/>
    </location>
</feature>
<evidence type="ECO:0000259" key="2">
    <source>
        <dbReference type="PROSITE" id="PS51192"/>
    </source>
</evidence>
<dbReference type="InterPro" id="IPR000330">
    <property type="entry name" value="SNF2_N"/>
</dbReference>
<evidence type="ECO:0000313" key="5">
    <source>
        <dbReference type="Proteomes" id="UP000713880"/>
    </source>
</evidence>
<keyword evidence="4" id="KW-0067">ATP-binding</keyword>
<dbReference type="SUPFAM" id="SSF56024">
    <property type="entry name" value="Phospholipase D/nuclease"/>
    <property type="match status" value="1"/>
</dbReference>
<comment type="caution">
    <text evidence="4">The sequence shown here is derived from an EMBL/GenBank/DDBJ whole genome shotgun (WGS) entry which is preliminary data.</text>
</comment>
<dbReference type="SUPFAM" id="SSF52540">
    <property type="entry name" value="P-loop containing nucleoside triphosphate hydrolases"/>
    <property type="match status" value="2"/>
</dbReference>
<dbReference type="InterPro" id="IPR014001">
    <property type="entry name" value="Helicase_ATP-bd"/>
</dbReference>
<keyword evidence="1" id="KW-0378">Hydrolase</keyword>
<dbReference type="CDD" id="cd18793">
    <property type="entry name" value="SF2_C_SNF"/>
    <property type="match status" value="1"/>
</dbReference>
<evidence type="ECO:0000256" key="1">
    <source>
        <dbReference type="ARBA" id="ARBA00022801"/>
    </source>
</evidence>
<dbReference type="Gene3D" id="3.30.870.10">
    <property type="entry name" value="Endonuclease Chain A"/>
    <property type="match status" value="1"/>
</dbReference>
<protein>
    <submittedName>
        <fullName evidence="4">Helicase</fullName>
    </submittedName>
</protein>
<keyword evidence="5" id="KW-1185">Reference proteome</keyword>
<dbReference type="Pfam" id="PF00271">
    <property type="entry name" value="Helicase_C"/>
    <property type="match status" value="1"/>
</dbReference>
<dbReference type="SMART" id="SM00487">
    <property type="entry name" value="DEXDc"/>
    <property type="match status" value="1"/>
</dbReference>
<dbReference type="PROSITE" id="PS51192">
    <property type="entry name" value="HELICASE_ATP_BIND_1"/>
    <property type="match status" value="1"/>
</dbReference>
<dbReference type="Proteomes" id="UP000713880">
    <property type="component" value="Unassembled WGS sequence"/>
</dbReference>
<dbReference type="Pfam" id="PF00176">
    <property type="entry name" value="SNF2-rel_dom"/>
    <property type="match status" value="1"/>
</dbReference>
<evidence type="ECO:0000259" key="3">
    <source>
        <dbReference type="PROSITE" id="PS51194"/>
    </source>
</evidence>
<dbReference type="PANTHER" id="PTHR45766">
    <property type="entry name" value="DNA ANNEALING HELICASE AND ENDONUCLEASE ZRANB3 FAMILY MEMBER"/>
    <property type="match status" value="1"/>
</dbReference>
<dbReference type="AlphaFoldDB" id="A0A938X570"/>